<dbReference type="AlphaFoldDB" id="A0AAV2AHW6"/>
<dbReference type="Gene3D" id="3.30.710.10">
    <property type="entry name" value="Potassium Channel Kv1.1, Chain A"/>
    <property type="match status" value="1"/>
</dbReference>
<dbReference type="Proteomes" id="UP001497382">
    <property type="component" value="Unassembled WGS sequence"/>
</dbReference>
<reference evidence="2 3" key="1">
    <citation type="submission" date="2024-04" db="EMBL/GenBank/DDBJ databases">
        <authorList>
            <person name="Rising A."/>
            <person name="Reimegard J."/>
            <person name="Sonavane S."/>
            <person name="Akerstrom W."/>
            <person name="Nylinder S."/>
            <person name="Hedman E."/>
            <person name="Kallberg Y."/>
        </authorList>
    </citation>
    <scope>NUCLEOTIDE SEQUENCE [LARGE SCALE GENOMIC DNA]</scope>
</reference>
<dbReference type="CDD" id="cd18186">
    <property type="entry name" value="BTB_POZ_ZBTB_KLHL-like"/>
    <property type="match status" value="1"/>
</dbReference>
<dbReference type="PROSITE" id="PS50097">
    <property type="entry name" value="BTB"/>
    <property type="match status" value="1"/>
</dbReference>
<dbReference type="EMBL" id="CAXIEN010000166">
    <property type="protein sequence ID" value="CAL1283292.1"/>
    <property type="molecule type" value="Genomic_DNA"/>
</dbReference>
<evidence type="ECO:0000313" key="2">
    <source>
        <dbReference type="EMBL" id="CAL1283292.1"/>
    </source>
</evidence>
<gene>
    <name evidence="2" type="ORF">LARSCL_LOCUS12507</name>
</gene>
<evidence type="ECO:0000259" key="1">
    <source>
        <dbReference type="PROSITE" id="PS50097"/>
    </source>
</evidence>
<sequence length="511" mass="60251">MSHEIYEEHYLDFYHPVKCIGDLGEKWCNFKWRIYNLQLNPKETFQSPVFTTRLLPKSHWYLEVKILSPGNLRTMEISLRRLQNYENAISIVDVIYKVICDEEIKISDKRIHVYNNEMPQSEKYCYSAPFYKSKTSYLTVECKLRPNKIMIKDVCHGNYDEILPVQLRKLLQTSELYDTIIKVGNQQFLAHYAILCARLPKLIPPGDPKEEGKHIIEINDLPVSVVKEMLKYAYTGQAYLDFEFALDYKDILAEHSNFFQRCCWEDNPFAMSFFNYETDSLSWKLQGYCVKSNLGYKKIELLRIFPSKLDFSLDILESQEEKKELTLTFKYGGEKMPKSTIISCTYYLFEEYSKETFELGETKILLHSNITQGKMKLCSLLEVKRGLSILNIRDDIMVLRTDFKICYGSSKSSIENLYEGQFDISQCRNCVLLRAEMHYLNHFVDFKDIELKGEDGSFSAHKAILIARWEEAEKYNVKENDRIVLEDYKFRDVFRLVHQLYTGMHPNKCET</sequence>
<dbReference type="InterPro" id="IPR000210">
    <property type="entry name" value="BTB/POZ_dom"/>
</dbReference>
<feature type="domain" description="BTB" evidence="1">
    <location>
        <begin position="177"/>
        <end position="242"/>
    </location>
</feature>
<name>A0AAV2AHW6_9ARAC</name>
<comment type="caution">
    <text evidence="2">The sequence shown here is derived from an EMBL/GenBank/DDBJ whole genome shotgun (WGS) entry which is preliminary data.</text>
</comment>
<dbReference type="PANTHER" id="PTHR24413">
    <property type="entry name" value="SPECKLE-TYPE POZ PROTEIN"/>
    <property type="match status" value="1"/>
</dbReference>
<proteinExistence type="predicted"/>
<dbReference type="InterPro" id="IPR011333">
    <property type="entry name" value="SKP1/BTB/POZ_sf"/>
</dbReference>
<dbReference type="Pfam" id="PF00651">
    <property type="entry name" value="BTB"/>
    <property type="match status" value="1"/>
</dbReference>
<protein>
    <recommendedName>
        <fullName evidence="1">BTB domain-containing protein</fullName>
    </recommendedName>
</protein>
<organism evidence="2 3">
    <name type="scientific">Larinioides sclopetarius</name>
    <dbReference type="NCBI Taxonomy" id="280406"/>
    <lineage>
        <taxon>Eukaryota</taxon>
        <taxon>Metazoa</taxon>
        <taxon>Ecdysozoa</taxon>
        <taxon>Arthropoda</taxon>
        <taxon>Chelicerata</taxon>
        <taxon>Arachnida</taxon>
        <taxon>Araneae</taxon>
        <taxon>Araneomorphae</taxon>
        <taxon>Entelegynae</taxon>
        <taxon>Araneoidea</taxon>
        <taxon>Araneidae</taxon>
        <taxon>Larinioides</taxon>
    </lineage>
</organism>
<accession>A0AAV2AHW6</accession>
<dbReference type="SUPFAM" id="SSF54695">
    <property type="entry name" value="POZ domain"/>
    <property type="match status" value="1"/>
</dbReference>
<keyword evidence="3" id="KW-1185">Reference proteome</keyword>
<evidence type="ECO:0000313" key="3">
    <source>
        <dbReference type="Proteomes" id="UP001497382"/>
    </source>
</evidence>